<dbReference type="InterPro" id="IPR035919">
    <property type="entry name" value="EAL_sf"/>
</dbReference>
<comment type="caution">
    <text evidence="4">The sequence shown here is derived from an EMBL/GenBank/DDBJ whole genome shotgun (WGS) entry which is preliminary data.</text>
</comment>
<dbReference type="OrthoDB" id="9787983at2"/>
<accession>A0A3S1D179</accession>
<dbReference type="CDD" id="cd17574">
    <property type="entry name" value="REC_OmpR"/>
    <property type="match status" value="1"/>
</dbReference>
<keyword evidence="5" id="KW-1185">Reference proteome</keyword>
<feature type="modified residue" description="4-aspartylphosphate" evidence="1">
    <location>
        <position position="52"/>
    </location>
</feature>
<dbReference type="Pfam" id="PF00563">
    <property type="entry name" value="EAL"/>
    <property type="match status" value="1"/>
</dbReference>
<dbReference type="SMART" id="SM00448">
    <property type="entry name" value="REC"/>
    <property type="match status" value="1"/>
</dbReference>
<dbReference type="Gene3D" id="3.20.20.450">
    <property type="entry name" value="EAL domain"/>
    <property type="match status" value="1"/>
</dbReference>
<dbReference type="Proteomes" id="UP000271624">
    <property type="component" value="Unassembled WGS sequence"/>
</dbReference>
<dbReference type="Pfam" id="PF00072">
    <property type="entry name" value="Response_reg"/>
    <property type="match status" value="1"/>
</dbReference>
<dbReference type="GO" id="GO:0000160">
    <property type="term" value="P:phosphorelay signal transduction system"/>
    <property type="evidence" value="ECO:0007669"/>
    <property type="project" value="InterPro"/>
</dbReference>
<dbReference type="EMBL" id="RSCL01000018">
    <property type="protein sequence ID" value="RUT01766.1"/>
    <property type="molecule type" value="Genomic_DNA"/>
</dbReference>
<evidence type="ECO:0000259" key="3">
    <source>
        <dbReference type="PROSITE" id="PS50883"/>
    </source>
</evidence>
<proteinExistence type="predicted"/>
<dbReference type="PANTHER" id="PTHR33121">
    <property type="entry name" value="CYCLIC DI-GMP PHOSPHODIESTERASE PDEF"/>
    <property type="match status" value="1"/>
</dbReference>
<dbReference type="GO" id="GO:0071111">
    <property type="term" value="F:cyclic-guanylate-specific phosphodiesterase activity"/>
    <property type="evidence" value="ECO:0007669"/>
    <property type="project" value="InterPro"/>
</dbReference>
<dbReference type="PROSITE" id="PS50883">
    <property type="entry name" value="EAL"/>
    <property type="match status" value="1"/>
</dbReference>
<reference evidence="4" key="1">
    <citation type="submission" date="2018-12" db="EMBL/GenBank/DDBJ databases">
        <authorList>
            <person name="Will S."/>
            <person name="Neumann-Schaal M."/>
            <person name="Henke P."/>
        </authorList>
    </citation>
    <scope>NUCLEOTIDE SEQUENCE</scope>
    <source>
        <strain evidence="4">PCC 7102</strain>
    </source>
</reference>
<dbReference type="RefSeq" id="WP_127084589.1">
    <property type="nucleotide sequence ID" value="NZ_RSCL01000018.1"/>
</dbReference>
<dbReference type="Gene3D" id="3.40.50.2300">
    <property type="match status" value="1"/>
</dbReference>
<evidence type="ECO:0000313" key="5">
    <source>
        <dbReference type="Proteomes" id="UP000271624"/>
    </source>
</evidence>
<dbReference type="SUPFAM" id="SSF52172">
    <property type="entry name" value="CheY-like"/>
    <property type="match status" value="1"/>
</dbReference>
<dbReference type="SUPFAM" id="SSF141868">
    <property type="entry name" value="EAL domain-like"/>
    <property type="match status" value="1"/>
</dbReference>
<feature type="domain" description="EAL" evidence="3">
    <location>
        <begin position="142"/>
        <end position="397"/>
    </location>
</feature>
<protein>
    <recommendedName>
        <fullName evidence="6">Diguanylate cyclase</fullName>
    </recommendedName>
</protein>
<evidence type="ECO:0000313" key="4">
    <source>
        <dbReference type="EMBL" id="RUT01766.1"/>
    </source>
</evidence>
<dbReference type="InterPro" id="IPR001789">
    <property type="entry name" value="Sig_transdc_resp-reg_receiver"/>
</dbReference>
<evidence type="ECO:0008006" key="6">
    <source>
        <dbReference type="Google" id="ProtNLM"/>
    </source>
</evidence>
<sequence>MTKVLVIEDELGVRENILELLEAENYEVVEAENGRVGVQKAVSEVPDLILCDLMMPEMDGYSVLTALREEPVTATIPFIFLTAKAGKGNFRQGMDLGADDYITKPFTRAELLSAILSRLSKQEILRKYLSAKDDILTFTPEIKIIEANLRRALESNAKSEFKLFYKPIVNISEKVVAAESFVIWNNPEIGSVYPSELIPLAESTDLIIPLGACFIQLVCEQIQAWTKLGYNVLPISVNISAQEFHNSNFILTVKEAISNYSLEPSKLQIEVSENVIMQNLNNSIDIIHQLRELGIEIAIDDFGTGNSSLICLKKLPINTLKLDPYFIHQITSDLQKSAITDALINMANNLNLRIIAQGVNTEAELIYIRQKNCHYMQGSLFSNSLSKSELEAMLTKK</sequence>
<feature type="domain" description="Response regulatory" evidence="2">
    <location>
        <begin position="3"/>
        <end position="119"/>
    </location>
</feature>
<name>A0A3S1D179_9CYAN</name>
<gene>
    <name evidence="4" type="ORF">DSM106972_063890</name>
</gene>
<dbReference type="InterPro" id="IPR050706">
    <property type="entry name" value="Cyclic-di-GMP_PDE-like"/>
</dbReference>
<organism evidence="4 5">
    <name type="scientific">Dulcicalothrix desertica PCC 7102</name>
    <dbReference type="NCBI Taxonomy" id="232991"/>
    <lineage>
        <taxon>Bacteria</taxon>
        <taxon>Bacillati</taxon>
        <taxon>Cyanobacteriota</taxon>
        <taxon>Cyanophyceae</taxon>
        <taxon>Nostocales</taxon>
        <taxon>Calotrichaceae</taxon>
        <taxon>Dulcicalothrix</taxon>
    </lineage>
</organism>
<dbReference type="AlphaFoldDB" id="A0A3S1D179"/>
<evidence type="ECO:0000256" key="1">
    <source>
        <dbReference type="PROSITE-ProRule" id="PRU00169"/>
    </source>
</evidence>
<dbReference type="CDD" id="cd01948">
    <property type="entry name" value="EAL"/>
    <property type="match status" value="1"/>
</dbReference>
<dbReference type="SMART" id="SM00052">
    <property type="entry name" value="EAL"/>
    <property type="match status" value="1"/>
</dbReference>
<dbReference type="PANTHER" id="PTHR33121:SF71">
    <property type="entry name" value="OXYGEN SENSOR PROTEIN DOSP"/>
    <property type="match status" value="1"/>
</dbReference>
<dbReference type="InterPro" id="IPR011006">
    <property type="entry name" value="CheY-like_superfamily"/>
</dbReference>
<keyword evidence="1" id="KW-0597">Phosphoprotein</keyword>
<evidence type="ECO:0000259" key="2">
    <source>
        <dbReference type="PROSITE" id="PS50110"/>
    </source>
</evidence>
<reference evidence="4" key="2">
    <citation type="journal article" date="2019" name="Genome Biol. Evol.">
        <title>Day and night: Metabolic profiles and evolutionary relationships of six axenic non-marine cyanobacteria.</title>
        <authorList>
            <person name="Will S.E."/>
            <person name="Henke P."/>
            <person name="Boedeker C."/>
            <person name="Huang S."/>
            <person name="Brinkmann H."/>
            <person name="Rohde M."/>
            <person name="Jarek M."/>
            <person name="Friedl T."/>
            <person name="Seufert S."/>
            <person name="Schumacher M."/>
            <person name="Overmann J."/>
            <person name="Neumann-Schaal M."/>
            <person name="Petersen J."/>
        </authorList>
    </citation>
    <scope>NUCLEOTIDE SEQUENCE [LARGE SCALE GENOMIC DNA]</scope>
    <source>
        <strain evidence="4">PCC 7102</strain>
    </source>
</reference>
<dbReference type="PROSITE" id="PS50110">
    <property type="entry name" value="RESPONSE_REGULATORY"/>
    <property type="match status" value="1"/>
</dbReference>
<dbReference type="InterPro" id="IPR001633">
    <property type="entry name" value="EAL_dom"/>
</dbReference>